<dbReference type="SUPFAM" id="SSF49309">
    <property type="entry name" value="Transglutaminase, two C-terminal domains"/>
    <property type="match status" value="2"/>
</dbReference>
<evidence type="ECO:0000256" key="1">
    <source>
        <dbReference type="ARBA" id="ARBA00001913"/>
    </source>
</evidence>
<dbReference type="PIRSF" id="PIRSF000459">
    <property type="entry name" value="TGM_EBP42"/>
    <property type="match status" value="1"/>
</dbReference>
<evidence type="ECO:0000313" key="10">
    <source>
        <dbReference type="EMBL" id="KAG9345116.1"/>
    </source>
</evidence>
<dbReference type="AlphaFoldDB" id="A0A8T2P062"/>
<dbReference type="Gene3D" id="2.60.40.10">
    <property type="entry name" value="Immunoglobulins"/>
    <property type="match status" value="3"/>
</dbReference>
<dbReference type="Proteomes" id="UP000824540">
    <property type="component" value="Unassembled WGS sequence"/>
</dbReference>
<dbReference type="Pfam" id="PF00927">
    <property type="entry name" value="Transglut_C"/>
    <property type="match status" value="1"/>
</dbReference>
<evidence type="ECO:0000259" key="9">
    <source>
        <dbReference type="SMART" id="SM00460"/>
    </source>
</evidence>
<dbReference type="InterPro" id="IPR002931">
    <property type="entry name" value="Transglutaminase-like"/>
</dbReference>
<dbReference type="SMART" id="SM00460">
    <property type="entry name" value="TGc"/>
    <property type="match status" value="1"/>
</dbReference>
<dbReference type="Pfam" id="PF01841">
    <property type="entry name" value="Transglut_core"/>
    <property type="match status" value="1"/>
</dbReference>
<dbReference type="InterPro" id="IPR001102">
    <property type="entry name" value="Transglutaminase_N"/>
</dbReference>
<gene>
    <name evidence="10" type="ORF">JZ751_009659</name>
</gene>
<dbReference type="InterPro" id="IPR038765">
    <property type="entry name" value="Papain-like_cys_pep_sf"/>
</dbReference>
<feature type="active site" evidence="8">
    <location>
        <position position="309"/>
    </location>
</feature>
<reference evidence="10" key="1">
    <citation type="thesis" date="2021" institute="BYU ScholarsArchive" country="Provo, UT, USA">
        <title>Applications of and Algorithms for Genome Assembly and Genomic Analyses with an Emphasis on Marine Teleosts.</title>
        <authorList>
            <person name="Pickett B.D."/>
        </authorList>
    </citation>
    <scope>NUCLEOTIDE SEQUENCE</scope>
    <source>
        <strain evidence="10">HI-2016</strain>
    </source>
</reference>
<feature type="active site" evidence="8">
    <location>
        <position position="332"/>
    </location>
</feature>
<keyword evidence="6" id="KW-0012">Acyltransferase</keyword>
<accession>A0A8T2P062</accession>
<name>A0A8T2P062_9TELE</name>
<keyword evidence="3" id="KW-0808">Transferase</keyword>
<dbReference type="EC" id="2.3.2.13" evidence="7"/>
<dbReference type="EMBL" id="JAFBMS010000018">
    <property type="protein sequence ID" value="KAG9345116.1"/>
    <property type="molecule type" value="Genomic_DNA"/>
</dbReference>
<proteinExistence type="inferred from homology"/>
<dbReference type="InterPro" id="IPR036985">
    <property type="entry name" value="Transglutaminase-like_sf"/>
</dbReference>
<evidence type="ECO:0000256" key="8">
    <source>
        <dbReference type="PIRSR" id="PIRSR000459-1"/>
    </source>
</evidence>
<dbReference type="Gene3D" id="3.90.260.10">
    <property type="entry name" value="Transglutaminase-like"/>
    <property type="match status" value="1"/>
</dbReference>
<dbReference type="PANTHER" id="PTHR11590">
    <property type="entry name" value="PROTEIN-GLUTAMINE GAMMA-GLUTAMYLTRANSFERASE"/>
    <property type="match status" value="1"/>
</dbReference>
<dbReference type="InterPro" id="IPR013783">
    <property type="entry name" value="Ig-like_fold"/>
</dbReference>
<protein>
    <recommendedName>
        <fullName evidence="7">protein-glutamine gamma-glutamyltransferase</fullName>
        <ecNumber evidence="7">2.3.2.13</ecNumber>
    </recommendedName>
</protein>
<evidence type="ECO:0000256" key="2">
    <source>
        <dbReference type="ARBA" id="ARBA00005968"/>
    </source>
</evidence>
<feature type="active site" evidence="8">
    <location>
        <position position="235"/>
    </location>
</feature>
<dbReference type="GO" id="GO:0003810">
    <property type="term" value="F:protein-glutamine gamma-glutamyltransferase activity"/>
    <property type="evidence" value="ECO:0007669"/>
    <property type="project" value="UniProtKB-EC"/>
</dbReference>
<dbReference type="OrthoDB" id="437511at2759"/>
<dbReference type="SUPFAM" id="SSF81296">
    <property type="entry name" value="E set domains"/>
    <property type="match status" value="1"/>
</dbReference>
<dbReference type="FunFam" id="3.90.260.10:FF:000001">
    <property type="entry name" value="Protein-glutamine gamma-glutamyltransferase 2"/>
    <property type="match status" value="1"/>
</dbReference>
<dbReference type="PANTHER" id="PTHR11590:SF70">
    <property type="entry name" value="PROTEIN-GLUTAMINE GAMMA-GLUTAMYLTRANSFERASE 4"/>
    <property type="match status" value="1"/>
</dbReference>
<feature type="domain" description="Transglutaminase-like" evidence="9">
    <location>
        <begin position="227"/>
        <end position="335"/>
    </location>
</feature>
<comment type="similarity">
    <text evidence="2">Belongs to the transglutaminase superfamily. Transglutaminase family.</text>
</comment>
<dbReference type="InterPro" id="IPR023608">
    <property type="entry name" value="Transglutaminase_animal"/>
</dbReference>
<keyword evidence="5" id="KW-0106">Calcium</keyword>
<dbReference type="InterPro" id="IPR008958">
    <property type="entry name" value="Transglutaminase_C"/>
</dbReference>
<sequence>MYKLNPYPAALKINNLDFLREKNGKLHHTSDFLTKALTVRRGQDFKIRLRFSRELLPQDRVVIQLSLGHRPLQAKETLVLLPLQRDPEPGRWSATITHTSQNEVTSPLTANDDVYLPDEDALSEYVLNDMGYIYVGHSSDIAARPWNFGQFEEGVLEVCMELLDQKGQKQAVRRDPVRLARAMSSLVNSNDDRGVVIGNWSGKYPQGTSPLEWTGSSAILLQYGKTHSPVKYGQCWVFSGVLTTGGVSFLLSDHSDLFSVMRCLGIPTRSVTNFSSAHDTEGNLTIDVYVNKQGEWLDDMTFDSIWNFHVWNDVWMKRTDLPEGYEGWQALDSTPQEESEGMYQCGPCPLKAIKNGEVHLPHDTSFLFSEVNANRVVWRVDNPDSDRQAVTKVREQRHTVGQNISTKAVGQDAREDITLQYKYPEAQIVFPRVAEVQCVFRWHAGSPEEKRVAEKAFAIQSAAGPSQETRQLDVNLQCFGPTRLGSPVSVPICLTNLASHPLTLNVTVAAQLQSYIGKTVATVKAAKQEVTIQAGESTDIPMELTPAEYLPKLSQVNDEVLLRITVIAECAKPYFMCMGETITSFDLLLELGTLGFDPGSLLVKKPSPLPMMPQKWGHLNKGKATSGTGHTERKPNTTGLPMDNCKLLIEGLGLFQLTTFNEGNIPVGRIFRSEILCTPYRTGKRKIIARIISDHISGITAEGTVTVV</sequence>
<dbReference type="InterPro" id="IPR014756">
    <property type="entry name" value="Ig_E-set"/>
</dbReference>
<evidence type="ECO:0000256" key="4">
    <source>
        <dbReference type="ARBA" id="ARBA00022723"/>
    </source>
</evidence>
<organism evidence="10 11">
    <name type="scientific">Albula glossodonta</name>
    <name type="common">roundjaw bonefish</name>
    <dbReference type="NCBI Taxonomy" id="121402"/>
    <lineage>
        <taxon>Eukaryota</taxon>
        <taxon>Metazoa</taxon>
        <taxon>Chordata</taxon>
        <taxon>Craniata</taxon>
        <taxon>Vertebrata</taxon>
        <taxon>Euteleostomi</taxon>
        <taxon>Actinopterygii</taxon>
        <taxon>Neopterygii</taxon>
        <taxon>Teleostei</taxon>
        <taxon>Albuliformes</taxon>
        <taxon>Albulidae</taxon>
        <taxon>Albula</taxon>
    </lineage>
</organism>
<evidence type="ECO:0000256" key="7">
    <source>
        <dbReference type="ARBA" id="ARBA00024222"/>
    </source>
</evidence>
<comment type="caution">
    <text evidence="10">The sequence shown here is derived from an EMBL/GenBank/DDBJ whole genome shotgun (WGS) entry which is preliminary data.</text>
</comment>
<evidence type="ECO:0000313" key="11">
    <source>
        <dbReference type="Proteomes" id="UP000824540"/>
    </source>
</evidence>
<evidence type="ECO:0000256" key="3">
    <source>
        <dbReference type="ARBA" id="ARBA00022679"/>
    </source>
</evidence>
<evidence type="ECO:0000256" key="5">
    <source>
        <dbReference type="ARBA" id="ARBA00022837"/>
    </source>
</evidence>
<evidence type="ECO:0000256" key="6">
    <source>
        <dbReference type="ARBA" id="ARBA00023315"/>
    </source>
</evidence>
<dbReference type="SUPFAM" id="SSF54001">
    <property type="entry name" value="Cysteine proteinases"/>
    <property type="match status" value="1"/>
</dbReference>
<dbReference type="GO" id="GO:0046872">
    <property type="term" value="F:metal ion binding"/>
    <property type="evidence" value="ECO:0007669"/>
    <property type="project" value="UniProtKB-KW"/>
</dbReference>
<dbReference type="Pfam" id="PF00868">
    <property type="entry name" value="Transglut_N"/>
    <property type="match status" value="1"/>
</dbReference>
<dbReference type="InterPro" id="IPR050779">
    <property type="entry name" value="Transglutaminase"/>
</dbReference>
<keyword evidence="11" id="KW-1185">Reference proteome</keyword>
<dbReference type="GO" id="GO:0007399">
    <property type="term" value="P:nervous system development"/>
    <property type="evidence" value="ECO:0007669"/>
    <property type="project" value="UniProtKB-ARBA"/>
</dbReference>
<dbReference type="InterPro" id="IPR036238">
    <property type="entry name" value="Transglutaminase_C_sf"/>
</dbReference>
<keyword evidence="4" id="KW-0479">Metal-binding</keyword>
<comment type="cofactor">
    <cofactor evidence="1">
        <name>Ca(2+)</name>
        <dbReference type="ChEBI" id="CHEBI:29108"/>
    </cofactor>
</comment>